<dbReference type="Gene3D" id="3.40.50.300">
    <property type="entry name" value="P-loop containing nucleotide triphosphate hydrolases"/>
    <property type="match status" value="2"/>
</dbReference>
<evidence type="ECO:0000313" key="9">
    <source>
        <dbReference type="EMBL" id="KAG0661421.1"/>
    </source>
</evidence>
<keyword evidence="1 5" id="KW-0547">Nucleotide-binding</keyword>
<dbReference type="PANTHER" id="PTHR24031">
    <property type="entry name" value="RNA HELICASE"/>
    <property type="match status" value="1"/>
</dbReference>
<evidence type="ECO:0000256" key="5">
    <source>
        <dbReference type="RuleBase" id="RU365068"/>
    </source>
</evidence>
<feature type="compositionally biased region" description="Low complexity" evidence="6">
    <location>
        <begin position="89"/>
        <end position="103"/>
    </location>
</feature>
<dbReference type="EMBL" id="PUHQ01000035">
    <property type="protein sequence ID" value="KAG0661421.1"/>
    <property type="molecule type" value="Genomic_DNA"/>
</dbReference>
<dbReference type="SMART" id="SM00490">
    <property type="entry name" value="HELICc"/>
    <property type="match status" value="1"/>
</dbReference>
<protein>
    <recommendedName>
        <fullName evidence="5">ATP-dependent RNA helicase</fullName>
        <ecNumber evidence="5">3.6.4.13</ecNumber>
    </recommendedName>
</protein>
<reference evidence="9 10" key="1">
    <citation type="submission" date="2020-11" db="EMBL/GenBank/DDBJ databases">
        <title>Kefir isolates.</title>
        <authorList>
            <person name="Marcisauskas S."/>
            <person name="Kim Y."/>
            <person name="Blasche S."/>
        </authorList>
    </citation>
    <scope>NUCLEOTIDE SEQUENCE [LARGE SCALE GENOMIC DNA]</scope>
    <source>
        <strain evidence="9 10">KR</strain>
    </source>
</reference>
<dbReference type="GO" id="GO:0003724">
    <property type="term" value="F:RNA helicase activity"/>
    <property type="evidence" value="ECO:0007669"/>
    <property type="project" value="UniProtKB-EC"/>
</dbReference>
<dbReference type="InterPro" id="IPR011545">
    <property type="entry name" value="DEAD/DEAH_box_helicase_dom"/>
</dbReference>
<feature type="compositionally biased region" description="Low complexity" evidence="6">
    <location>
        <begin position="233"/>
        <end position="242"/>
    </location>
</feature>
<keyword evidence="4 5" id="KW-0694">RNA-binding</keyword>
<keyword evidence="10" id="KW-1185">Reference proteome</keyword>
<feature type="region of interest" description="Disordered" evidence="6">
    <location>
        <begin position="1"/>
        <end position="287"/>
    </location>
</feature>
<dbReference type="OrthoDB" id="4726at2759"/>
<comment type="catalytic activity">
    <reaction evidence="5">
        <text>ATP + H2O = ADP + phosphate + H(+)</text>
        <dbReference type="Rhea" id="RHEA:13065"/>
        <dbReference type="ChEBI" id="CHEBI:15377"/>
        <dbReference type="ChEBI" id="CHEBI:15378"/>
        <dbReference type="ChEBI" id="CHEBI:30616"/>
        <dbReference type="ChEBI" id="CHEBI:43474"/>
        <dbReference type="ChEBI" id="CHEBI:456216"/>
        <dbReference type="EC" id="3.6.4.13"/>
    </reaction>
</comment>
<feature type="region of interest" description="Disordered" evidence="6">
    <location>
        <begin position="466"/>
        <end position="493"/>
    </location>
</feature>
<gene>
    <name evidence="9" type="ORF">C6P46_004018</name>
</gene>
<dbReference type="Pfam" id="PF00271">
    <property type="entry name" value="Helicase_C"/>
    <property type="match status" value="1"/>
</dbReference>
<dbReference type="CDD" id="cd18787">
    <property type="entry name" value="SF2_C_DEAD"/>
    <property type="match status" value="1"/>
</dbReference>
<feature type="region of interest" description="Disordered" evidence="6">
    <location>
        <begin position="846"/>
        <end position="871"/>
    </location>
</feature>
<feature type="region of interest" description="Disordered" evidence="6">
    <location>
        <begin position="510"/>
        <end position="621"/>
    </location>
</feature>
<feature type="compositionally biased region" description="Polar residues" evidence="6">
    <location>
        <begin position="1"/>
        <end position="14"/>
    </location>
</feature>
<dbReference type="SUPFAM" id="SSF52540">
    <property type="entry name" value="P-loop containing nucleoside triphosphate hydrolases"/>
    <property type="match status" value="1"/>
</dbReference>
<evidence type="ECO:0000256" key="2">
    <source>
        <dbReference type="ARBA" id="ARBA00022801"/>
    </source>
</evidence>
<dbReference type="InterPro" id="IPR014001">
    <property type="entry name" value="Helicase_ATP-bd"/>
</dbReference>
<dbReference type="GO" id="GO:0005524">
    <property type="term" value="F:ATP binding"/>
    <property type="evidence" value="ECO:0007669"/>
    <property type="project" value="UniProtKB-UniRule"/>
</dbReference>
<feature type="compositionally biased region" description="Polar residues" evidence="6">
    <location>
        <begin position="243"/>
        <end position="255"/>
    </location>
</feature>
<feature type="compositionally biased region" description="Polar residues" evidence="6">
    <location>
        <begin position="214"/>
        <end position="226"/>
    </location>
</feature>
<feature type="compositionally biased region" description="Low complexity" evidence="6">
    <location>
        <begin position="466"/>
        <end position="480"/>
    </location>
</feature>
<dbReference type="InterPro" id="IPR027417">
    <property type="entry name" value="P-loop_NTPase"/>
</dbReference>
<dbReference type="SMART" id="SM00487">
    <property type="entry name" value="DEXDc"/>
    <property type="match status" value="1"/>
</dbReference>
<feature type="compositionally biased region" description="Gly residues" evidence="6">
    <location>
        <begin position="543"/>
        <end position="560"/>
    </location>
</feature>
<evidence type="ECO:0000256" key="6">
    <source>
        <dbReference type="SAM" id="MobiDB-lite"/>
    </source>
</evidence>
<evidence type="ECO:0000256" key="4">
    <source>
        <dbReference type="ARBA" id="ARBA00022884"/>
    </source>
</evidence>
<proteinExistence type="inferred from homology"/>
<feature type="compositionally biased region" description="Low complexity" evidence="6">
    <location>
        <begin position="62"/>
        <end position="76"/>
    </location>
</feature>
<keyword evidence="3 5" id="KW-0067">ATP-binding</keyword>
<dbReference type="AlphaFoldDB" id="A0A9P6W0R8"/>
<keyword evidence="5" id="KW-0347">Helicase</keyword>
<evidence type="ECO:0000313" key="10">
    <source>
        <dbReference type="Proteomes" id="UP000777482"/>
    </source>
</evidence>
<comment type="function">
    <text evidence="5">RNA helicase.</text>
</comment>
<comment type="caution">
    <text evidence="9">The sequence shown here is derived from an EMBL/GenBank/DDBJ whole genome shotgun (WGS) entry which is preliminary data.</text>
</comment>
<dbReference type="Pfam" id="PF00270">
    <property type="entry name" value="DEAD"/>
    <property type="match status" value="1"/>
</dbReference>
<feature type="domain" description="Helicase C-terminal" evidence="8">
    <location>
        <begin position="956"/>
        <end position="1113"/>
    </location>
</feature>
<organism evidence="9 10">
    <name type="scientific">Rhodotorula mucilaginosa</name>
    <name type="common">Yeast</name>
    <name type="synonym">Rhodotorula rubra</name>
    <dbReference type="NCBI Taxonomy" id="5537"/>
    <lineage>
        <taxon>Eukaryota</taxon>
        <taxon>Fungi</taxon>
        <taxon>Dikarya</taxon>
        <taxon>Basidiomycota</taxon>
        <taxon>Pucciniomycotina</taxon>
        <taxon>Microbotryomycetes</taxon>
        <taxon>Sporidiobolales</taxon>
        <taxon>Sporidiobolaceae</taxon>
        <taxon>Rhodotorula</taxon>
    </lineage>
</organism>
<evidence type="ECO:0000259" key="8">
    <source>
        <dbReference type="PROSITE" id="PS51194"/>
    </source>
</evidence>
<dbReference type="PROSITE" id="PS51192">
    <property type="entry name" value="HELICASE_ATP_BIND_1"/>
    <property type="match status" value="1"/>
</dbReference>
<keyword evidence="2 5" id="KW-0378">Hydrolase</keyword>
<dbReference type="Proteomes" id="UP000777482">
    <property type="component" value="Unassembled WGS sequence"/>
</dbReference>
<feature type="compositionally biased region" description="Polar residues" evidence="6">
    <location>
        <begin position="856"/>
        <end position="871"/>
    </location>
</feature>
<dbReference type="GO" id="GO:0003723">
    <property type="term" value="F:RNA binding"/>
    <property type="evidence" value="ECO:0007669"/>
    <property type="project" value="UniProtKB-UniRule"/>
</dbReference>
<comment type="domain">
    <text evidence="5">The Q motif is unique to and characteristic of the DEAD box family of RNA helicases and controls ATP binding and hydrolysis.</text>
</comment>
<feature type="region of interest" description="Disordered" evidence="6">
    <location>
        <begin position="331"/>
        <end position="374"/>
    </location>
</feature>
<feature type="domain" description="Helicase ATP-binding" evidence="7">
    <location>
        <begin position="655"/>
        <end position="810"/>
    </location>
</feature>
<accession>A0A9P6W0R8</accession>
<comment type="similarity">
    <text evidence="5">Belongs to the DEAD box helicase family.</text>
</comment>
<dbReference type="EC" id="3.6.4.13" evidence="5"/>
<dbReference type="GO" id="GO:0016787">
    <property type="term" value="F:hydrolase activity"/>
    <property type="evidence" value="ECO:0007669"/>
    <property type="project" value="UniProtKB-KW"/>
</dbReference>
<sequence length="1116" mass="114075">MASSPFYTRPTGQLSPAAGPQTAYFGHLERSNSTGSAWSLSPTDAIAQNGATEDPGRLMSRSPVGAAAAGLSPSSSYTGLDPTRSYAPMERSMSNSLLESNSSNIGTIGQGRKLSSSTGGGVGTIGEGRRTATPATERREDEASFLGLSTSYFNPDGSFAAPFQQNSGGGGGGFEHGATKSRPSSFILDVLPQTRERGAGSSGPPTPSLSLDSASQPPAMSATASETFPLPSPHSLAPSSYLTTASQSPFGSLPQSPGGHLFASSSSRTSSPGPIDSTPGPSNGHSTVEALASKVQTLESNVTTLSNVLATEFRSLREELGVLRGLVQQQQQAGAHANNGSSDQTERGSSPVLTLRSPSPHSAAGRLPQNLSLNRSFNGSMSSLHVQPATSPGAISPGSSVASGFFASQQQQQEGREELADSSNLKDEQIKLLTAQVNSLTTTVSTLLGSPALSSNGFAGVAGSPSSPMIGGGSASPSSALPQQVPARGMTMPLGSPALGLGVPSVGGGLGGGGARAPPPMMRTASGTGLGRNSGLRSSINGPGVGTGGGGGGGGGGSFEGGAPMMSPSPSLNGWTDQPGAGHGPASVAMMPSPSTGSASGVGSPMLGGGGSGASSNPPGSLGSKWEMLGVGNELFRAVAKFGLGPPTKIQGKAIPSVIRGQDVVAQAPAIQERIQCYVIPALQIIYTHASLAAQLAASEGSQSPPSPGVQVVIITATVDQAAQAQRLSVGLGGALGIRTSLCTGSSHDLQNEAQTLLKAPPHILVGTPQKLVDLFSMRILPTASIRLLAIDECDQLIARNLSEHVIALSRLLPATVTVPVPSTIASSPVMGRSGLPHGFDSPFSAPMSRFGSTGGPTSSQSAPSAGPPTMSTIDRQMAIFSCTVPQDVLGFATSLQLKEPVKVLVRRENTDGGASPSMRGLKQYYMYLAVASNPASKSKAPGAGRREASTSREWKLEALADLCEDHTFEHAVVYASSIDSVEAVAYKLGSRNGIEALALHQDMGQSARQQVIAKFRSAAPGRNGQPPKRVLVVYDALSRGLSDVGQVPLLINFDMPRAVEDYVHRLACATGHNKNSMVLNVVTPNEVDMLRNIESFFRCTIRELPANFATASQQQ</sequence>
<name>A0A9P6W0R8_RHOMI</name>
<evidence type="ECO:0000256" key="1">
    <source>
        <dbReference type="ARBA" id="ARBA00022741"/>
    </source>
</evidence>
<evidence type="ECO:0000259" key="7">
    <source>
        <dbReference type="PROSITE" id="PS51192"/>
    </source>
</evidence>
<feature type="compositionally biased region" description="Polar residues" evidence="6">
    <location>
        <begin position="31"/>
        <end position="42"/>
    </location>
</feature>
<dbReference type="InterPro" id="IPR001650">
    <property type="entry name" value="Helicase_C-like"/>
</dbReference>
<feature type="compositionally biased region" description="Polar residues" evidence="6">
    <location>
        <begin position="338"/>
        <end position="360"/>
    </location>
</feature>
<evidence type="ECO:0000256" key="3">
    <source>
        <dbReference type="ARBA" id="ARBA00022840"/>
    </source>
</evidence>
<dbReference type="PROSITE" id="PS51194">
    <property type="entry name" value="HELICASE_CTER"/>
    <property type="match status" value="1"/>
</dbReference>